<evidence type="ECO:0000313" key="3">
    <source>
        <dbReference type="EMBL" id="PMD35233.1"/>
    </source>
</evidence>
<keyword evidence="4" id="KW-1185">Reference proteome</keyword>
<feature type="compositionally biased region" description="Acidic residues" evidence="1">
    <location>
        <begin position="125"/>
        <end position="156"/>
    </location>
</feature>
<dbReference type="InterPro" id="IPR053931">
    <property type="entry name" value="RapZ_C"/>
</dbReference>
<reference evidence="3 4" key="1">
    <citation type="submission" date="2016-04" db="EMBL/GenBank/DDBJ databases">
        <title>A degradative enzymes factory behind the ericoid mycorrhizal symbiosis.</title>
        <authorList>
            <consortium name="DOE Joint Genome Institute"/>
            <person name="Martino E."/>
            <person name="Morin E."/>
            <person name="Grelet G."/>
            <person name="Kuo A."/>
            <person name="Kohler A."/>
            <person name="Daghino S."/>
            <person name="Barry K."/>
            <person name="Choi C."/>
            <person name="Cichocki N."/>
            <person name="Clum A."/>
            <person name="Copeland A."/>
            <person name="Hainaut M."/>
            <person name="Haridas S."/>
            <person name="Labutti K."/>
            <person name="Lindquist E."/>
            <person name="Lipzen A."/>
            <person name="Khouja H.-R."/>
            <person name="Murat C."/>
            <person name="Ohm R."/>
            <person name="Olson A."/>
            <person name="Spatafora J."/>
            <person name="Veneault-Fourrey C."/>
            <person name="Henrissat B."/>
            <person name="Grigoriev I."/>
            <person name="Martin F."/>
            <person name="Perotto S."/>
        </authorList>
    </citation>
    <scope>NUCLEOTIDE SEQUENCE [LARGE SCALE GENOMIC DNA]</scope>
    <source>
        <strain evidence="3 4">F</strain>
    </source>
</reference>
<feature type="compositionally biased region" description="Basic and acidic residues" evidence="1">
    <location>
        <begin position="106"/>
        <end position="124"/>
    </location>
</feature>
<evidence type="ECO:0000256" key="1">
    <source>
        <dbReference type="SAM" id="MobiDB-lite"/>
    </source>
</evidence>
<protein>
    <recommendedName>
        <fullName evidence="2">RapZ C-terminal domain-containing protein</fullName>
    </recommendedName>
</protein>
<dbReference type="EMBL" id="KZ613952">
    <property type="protein sequence ID" value="PMD35233.1"/>
    <property type="molecule type" value="Genomic_DNA"/>
</dbReference>
<dbReference type="STRING" id="1149755.A0A2J6R9R9"/>
<accession>A0A2J6R9R9</accession>
<feature type="region of interest" description="Disordered" evidence="1">
    <location>
        <begin position="104"/>
        <end position="163"/>
    </location>
</feature>
<feature type="region of interest" description="Disordered" evidence="1">
    <location>
        <begin position="210"/>
        <end position="238"/>
    </location>
</feature>
<evidence type="ECO:0000259" key="2">
    <source>
        <dbReference type="Pfam" id="PF22740"/>
    </source>
</evidence>
<organism evidence="3 4">
    <name type="scientific">Hyaloscypha variabilis (strain UAMH 11265 / GT02V1 / F)</name>
    <name type="common">Meliniomyces variabilis</name>
    <dbReference type="NCBI Taxonomy" id="1149755"/>
    <lineage>
        <taxon>Eukaryota</taxon>
        <taxon>Fungi</taxon>
        <taxon>Dikarya</taxon>
        <taxon>Ascomycota</taxon>
        <taxon>Pezizomycotina</taxon>
        <taxon>Leotiomycetes</taxon>
        <taxon>Helotiales</taxon>
        <taxon>Hyaloscyphaceae</taxon>
        <taxon>Hyaloscypha</taxon>
        <taxon>Hyaloscypha variabilis</taxon>
    </lineage>
</organism>
<dbReference type="Proteomes" id="UP000235786">
    <property type="component" value="Unassembled WGS sequence"/>
</dbReference>
<feature type="domain" description="RapZ C-terminal" evidence="2">
    <location>
        <begin position="164"/>
        <end position="206"/>
    </location>
</feature>
<name>A0A2J6R9R9_HYAVF</name>
<dbReference type="AlphaFoldDB" id="A0A2J6R9R9"/>
<gene>
    <name evidence="3" type="ORF">L207DRAFT_516168</name>
</gene>
<dbReference type="OrthoDB" id="10267139at2759"/>
<proteinExistence type="predicted"/>
<dbReference type="Pfam" id="PF22740">
    <property type="entry name" value="PapZ_C"/>
    <property type="match status" value="1"/>
</dbReference>
<sequence>MASPASASSSLLEEEPTLPVCAHDLLPELELLTLVLISHGHSPPLNPPPRLRFDVRSLPNPPKTIRDTHNGTSKRLQEWMRTDAKFLARRDEIKSEIEAAMTRMTAETEQRKIARSPSEQKDLTTEDSEPMVEMEQQIEEGEACDEEGPQDQDNIDNNDSTPRDQATLLRVGIFCAMGRHRSVAMVEELKNLPWPGWHVVIEHRDIFKKHGAGKKSSGQRSRGNRGGTMPTAFDGSSE</sequence>
<evidence type="ECO:0000313" key="4">
    <source>
        <dbReference type="Proteomes" id="UP000235786"/>
    </source>
</evidence>